<comment type="caution">
    <text evidence="5">The sequence shown here is derived from an EMBL/GenBank/DDBJ whole genome shotgun (WGS) entry which is preliminary data.</text>
</comment>
<dbReference type="SMART" id="SM00020">
    <property type="entry name" value="Tryp_SPc"/>
    <property type="match status" value="1"/>
</dbReference>
<evidence type="ECO:0000259" key="4">
    <source>
        <dbReference type="PROSITE" id="PS50240"/>
    </source>
</evidence>
<feature type="signal peptide" evidence="3">
    <location>
        <begin position="1"/>
        <end position="20"/>
    </location>
</feature>
<dbReference type="InterPro" id="IPR001314">
    <property type="entry name" value="Peptidase_S1A"/>
</dbReference>
<dbReference type="PRINTS" id="PR00722">
    <property type="entry name" value="CHYMOTRYPSIN"/>
</dbReference>
<keyword evidence="6" id="KW-1185">Reference proteome</keyword>
<dbReference type="PANTHER" id="PTHR24256">
    <property type="entry name" value="TRYPTASE-RELATED"/>
    <property type="match status" value="1"/>
</dbReference>
<evidence type="ECO:0000256" key="1">
    <source>
        <dbReference type="ARBA" id="ARBA00023157"/>
    </source>
</evidence>
<dbReference type="Gene3D" id="2.40.10.10">
    <property type="entry name" value="Trypsin-like serine proteases"/>
    <property type="match status" value="1"/>
</dbReference>
<dbReference type="Pfam" id="PF00089">
    <property type="entry name" value="Trypsin"/>
    <property type="match status" value="1"/>
</dbReference>
<keyword evidence="3" id="KW-0732">Signal</keyword>
<dbReference type="PROSITE" id="PS50240">
    <property type="entry name" value="TRYPSIN_DOM"/>
    <property type="match status" value="1"/>
</dbReference>
<organism evidence="5 6">
    <name type="scientific">Parnassius mnemosyne</name>
    <name type="common">clouded apollo</name>
    <dbReference type="NCBI Taxonomy" id="213953"/>
    <lineage>
        <taxon>Eukaryota</taxon>
        <taxon>Metazoa</taxon>
        <taxon>Ecdysozoa</taxon>
        <taxon>Arthropoda</taxon>
        <taxon>Hexapoda</taxon>
        <taxon>Insecta</taxon>
        <taxon>Pterygota</taxon>
        <taxon>Neoptera</taxon>
        <taxon>Endopterygota</taxon>
        <taxon>Lepidoptera</taxon>
        <taxon>Glossata</taxon>
        <taxon>Ditrysia</taxon>
        <taxon>Papilionoidea</taxon>
        <taxon>Papilionidae</taxon>
        <taxon>Parnassiinae</taxon>
        <taxon>Parnassini</taxon>
        <taxon>Parnassius</taxon>
        <taxon>Driopa</taxon>
    </lineage>
</organism>
<feature type="chain" id="PRO_5043359584" description="Peptidase S1 domain-containing protein" evidence="3">
    <location>
        <begin position="21"/>
        <end position="423"/>
    </location>
</feature>
<evidence type="ECO:0000256" key="3">
    <source>
        <dbReference type="SAM" id="SignalP"/>
    </source>
</evidence>
<dbReference type="InterPro" id="IPR043504">
    <property type="entry name" value="Peptidase_S1_PA_chymotrypsin"/>
</dbReference>
<sequence length="423" mass="46581">MLKVVHVFLCLNLSGTLISGQEEIGEPCEVEEADNIPGTCKYTCEYVDRLINEEKRKPTYCYLDNTIRIYCCPNEPHHTGVLARAFIDSQKGKITSKDIECRYDGNFPMICCKREPINNPIRVEGRFSANCPDKSTQAACAACYANAQPPPEESTICPQHTVLKIAGGGPADITEFPHMAILGCRNRKKTNPNDQDIVWIGAGSLISPTFVLTAAHVLYENTYGKIEFALLGATNKTDIRSGIFRYIVRTIQHKLYVSGSHPNDIALVELDYEVIFSKFTRPACLPVTGVAPDELPNSMIIAGWGRIGQNANTSMTLKQGAMNVLEASECRKYFKPNSFTWDPKTMLCGSSPTADTCSGDSGGPLMVPLTMTSKHCGHFLAGIVSWGPVCGLNKVGSYTRVSNPEYLKWIISTVWPEPKRAQP</sequence>
<dbReference type="InterPro" id="IPR033116">
    <property type="entry name" value="TRYPSIN_SER"/>
</dbReference>
<keyword evidence="1" id="KW-1015">Disulfide bond</keyword>
<dbReference type="InterPro" id="IPR009003">
    <property type="entry name" value="Peptidase_S1_PA"/>
</dbReference>
<evidence type="ECO:0000256" key="2">
    <source>
        <dbReference type="ARBA" id="ARBA00024195"/>
    </source>
</evidence>
<reference evidence="5 6" key="1">
    <citation type="submission" date="2023-11" db="EMBL/GenBank/DDBJ databases">
        <authorList>
            <person name="Hedman E."/>
            <person name="Englund M."/>
            <person name="Stromberg M."/>
            <person name="Nyberg Akerstrom W."/>
            <person name="Nylinder S."/>
            <person name="Jareborg N."/>
            <person name="Kallberg Y."/>
            <person name="Kronander E."/>
        </authorList>
    </citation>
    <scope>NUCLEOTIDE SEQUENCE [LARGE SCALE GENOMIC DNA]</scope>
</reference>
<dbReference type="Proteomes" id="UP001314205">
    <property type="component" value="Unassembled WGS sequence"/>
</dbReference>
<dbReference type="InterPro" id="IPR051487">
    <property type="entry name" value="Ser/Thr_Proteases_Immune/Dev"/>
</dbReference>
<accession>A0AAV1KZ37</accession>
<dbReference type="SUPFAM" id="SSF50494">
    <property type="entry name" value="Trypsin-like serine proteases"/>
    <property type="match status" value="1"/>
</dbReference>
<name>A0AAV1KZ37_9NEOP</name>
<dbReference type="CDD" id="cd00190">
    <property type="entry name" value="Tryp_SPc"/>
    <property type="match status" value="1"/>
</dbReference>
<dbReference type="GO" id="GO:0004252">
    <property type="term" value="F:serine-type endopeptidase activity"/>
    <property type="evidence" value="ECO:0007669"/>
    <property type="project" value="InterPro"/>
</dbReference>
<feature type="domain" description="Peptidase S1" evidence="4">
    <location>
        <begin position="165"/>
        <end position="415"/>
    </location>
</feature>
<dbReference type="AlphaFoldDB" id="A0AAV1KZ37"/>
<evidence type="ECO:0000313" key="5">
    <source>
        <dbReference type="EMBL" id="CAK1587434.1"/>
    </source>
</evidence>
<evidence type="ECO:0000313" key="6">
    <source>
        <dbReference type="Proteomes" id="UP001314205"/>
    </source>
</evidence>
<proteinExistence type="inferred from homology"/>
<dbReference type="InterPro" id="IPR001254">
    <property type="entry name" value="Trypsin_dom"/>
</dbReference>
<gene>
    <name evidence="5" type="ORF">PARMNEM_LOCUS8261</name>
</gene>
<dbReference type="EMBL" id="CAVLGL010000082">
    <property type="protein sequence ID" value="CAK1587434.1"/>
    <property type="molecule type" value="Genomic_DNA"/>
</dbReference>
<dbReference type="PROSITE" id="PS00135">
    <property type="entry name" value="TRYPSIN_SER"/>
    <property type="match status" value="1"/>
</dbReference>
<comment type="similarity">
    <text evidence="2">Belongs to the peptidase S1 family. CLIP subfamily.</text>
</comment>
<protein>
    <recommendedName>
        <fullName evidence="4">Peptidase S1 domain-containing protein</fullName>
    </recommendedName>
</protein>
<dbReference type="GO" id="GO:0006508">
    <property type="term" value="P:proteolysis"/>
    <property type="evidence" value="ECO:0007669"/>
    <property type="project" value="InterPro"/>
</dbReference>